<dbReference type="KEGG" id="pyr:P186_0250"/>
<dbReference type="BioCyc" id="PSP1104324:GJSN-242-MONOMER"/>
<dbReference type="eggNOG" id="arCOG00679">
    <property type="taxonomic scope" value="Archaea"/>
</dbReference>
<dbReference type="AlphaFoldDB" id="G7VF94"/>
<keyword evidence="3" id="KW-1185">Reference proteome</keyword>
<proteinExistence type="predicted"/>
<name>G7VF94_9CREN</name>
<gene>
    <name evidence="2" type="ORF">P186_0250</name>
</gene>
<organism evidence="2 3">
    <name type="scientific">Pyrobaculum ferrireducens</name>
    <dbReference type="NCBI Taxonomy" id="1104324"/>
    <lineage>
        <taxon>Archaea</taxon>
        <taxon>Thermoproteota</taxon>
        <taxon>Thermoprotei</taxon>
        <taxon>Thermoproteales</taxon>
        <taxon>Thermoproteaceae</taxon>
        <taxon>Pyrobaculum</taxon>
    </lineage>
</organism>
<protein>
    <submittedName>
        <fullName evidence="2">Putative transposase</fullName>
    </submittedName>
</protein>
<reference evidence="2 3" key="1">
    <citation type="journal article" date="2012" name="J. Bacteriol.">
        <title>Complete genome sequence of strain 1860, a crenarchaeon of the genus pyrobaculum able to grow with various electron acceptors.</title>
        <authorList>
            <person name="Mardanov A.V."/>
            <person name="Gumerov V.M."/>
            <person name="Slobodkina G.B."/>
            <person name="Beletsky A.V."/>
            <person name="Bonch-Osmolovskaya E.A."/>
            <person name="Ravin N.V."/>
            <person name="Skryabin K.G."/>
        </authorList>
    </citation>
    <scope>NUCLEOTIDE SEQUENCE [LARGE SCALE GENOMIC DNA]</scope>
    <source>
        <strain evidence="2 3">1860</strain>
    </source>
</reference>
<feature type="region of interest" description="Disordered" evidence="1">
    <location>
        <begin position="381"/>
        <end position="404"/>
    </location>
</feature>
<dbReference type="GeneID" id="59388034"/>
<dbReference type="HOGENOM" id="CLU_680806_0_0_2"/>
<dbReference type="OrthoDB" id="29193at2157"/>
<dbReference type="STRING" id="1104324.P186_0250"/>
<sequence>MWGEVKEAVKQTGLPFAYQQQAVKDAVEAYNSWAEAGGKPPAVRRVSPYGDERAWRFDRLTAISLRLMSGRIVAELWPHKRFWLYEWLAKTGRATRASTIRLRRVGNRVYAVFVYEVEPEAPREPTAVVAFDVNENTIVAARVDLKATVDRVAQWNRQWVQPPISIKVLLTDFGRLAKRYGAIRRRWAEELSVEINGKRTSGAHTREYKKRVKRLREGDRKRDRVNRIAHALTKEPTILVTENVGKKPQEEMIVDKRSPQLRHRIKQTPMKAVVGKVADKATERGLRLVLVSSYKNSQICPIHGERLSFPTEPKIGLCPRGHWVHRDVAAVLNMLWRAVERLEPEYSEIVKQALSTVDEKILEEWSRTVLEAEGPDVLARASPMTPPGEETVIPAGIEGAHEPP</sequence>
<evidence type="ECO:0000313" key="3">
    <source>
        <dbReference type="Proteomes" id="UP000005867"/>
    </source>
</evidence>
<dbReference type="Proteomes" id="UP000005867">
    <property type="component" value="Chromosome"/>
</dbReference>
<evidence type="ECO:0000313" key="2">
    <source>
        <dbReference type="EMBL" id="AET31710.1"/>
    </source>
</evidence>
<accession>G7VF94</accession>
<evidence type="ECO:0000256" key="1">
    <source>
        <dbReference type="SAM" id="MobiDB-lite"/>
    </source>
</evidence>
<dbReference type="EMBL" id="CP003098">
    <property type="protein sequence ID" value="AET31710.1"/>
    <property type="molecule type" value="Genomic_DNA"/>
</dbReference>
<dbReference type="RefSeq" id="WP_014287538.1">
    <property type="nucleotide sequence ID" value="NC_016645.1"/>
</dbReference>